<evidence type="ECO:0000313" key="1">
    <source>
        <dbReference type="EMBL" id="TKR68188.1"/>
    </source>
</evidence>
<organism evidence="1 2">
    <name type="scientific">Steinernema carpocapsae</name>
    <name type="common">Entomopathogenic nematode</name>
    <dbReference type="NCBI Taxonomy" id="34508"/>
    <lineage>
        <taxon>Eukaryota</taxon>
        <taxon>Metazoa</taxon>
        <taxon>Ecdysozoa</taxon>
        <taxon>Nematoda</taxon>
        <taxon>Chromadorea</taxon>
        <taxon>Rhabditida</taxon>
        <taxon>Tylenchina</taxon>
        <taxon>Panagrolaimomorpha</taxon>
        <taxon>Strongyloidoidea</taxon>
        <taxon>Steinernematidae</taxon>
        <taxon>Steinernema</taxon>
    </lineage>
</organism>
<comment type="caution">
    <text evidence="1">The sequence shown here is derived from an EMBL/GenBank/DDBJ whole genome shotgun (WGS) entry which is preliminary data.</text>
</comment>
<keyword evidence="2" id="KW-1185">Reference proteome</keyword>
<sequence>MLPGFSFTMNEVLRATPKYRKLHGSPVHLPISRLPVGLYGMCREYLNPHGLRNTEQDQWVDVPPDASLASPFGDLVSMMEPSRIIYKLPETPNKKEFGVMPKNLPTYDPEGVDLSSREAILNDHKKHWTKLEGPRGEARMEQPKIDPSDRIYLSPNLRRRRVRR</sequence>
<dbReference type="EMBL" id="AZBU02000008">
    <property type="protein sequence ID" value="TKR68188.1"/>
    <property type="molecule type" value="Genomic_DNA"/>
</dbReference>
<evidence type="ECO:0000313" key="2">
    <source>
        <dbReference type="Proteomes" id="UP000298663"/>
    </source>
</evidence>
<name>A0A4U5MG22_STECR</name>
<dbReference type="Proteomes" id="UP000298663">
    <property type="component" value="Unassembled WGS sequence"/>
</dbReference>
<dbReference type="AlphaFoldDB" id="A0A4U5MG22"/>
<reference evidence="1 2" key="2">
    <citation type="journal article" date="2019" name="G3 (Bethesda)">
        <title>Hybrid Assembly of the Genome of the Entomopathogenic Nematode Steinernema carpocapsae Identifies the X-Chromosome.</title>
        <authorList>
            <person name="Serra L."/>
            <person name="Macchietto M."/>
            <person name="Macias-Munoz A."/>
            <person name="McGill C.J."/>
            <person name="Rodriguez I.M."/>
            <person name="Rodriguez B."/>
            <person name="Murad R."/>
            <person name="Mortazavi A."/>
        </authorList>
    </citation>
    <scope>NUCLEOTIDE SEQUENCE [LARGE SCALE GENOMIC DNA]</scope>
    <source>
        <strain evidence="1 2">ALL</strain>
    </source>
</reference>
<reference evidence="1 2" key="1">
    <citation type="journal article" date="2015" name="Genome Biol.">
        <title>Comparative genomics of Steinernema reveals deeply conserved gene regulatory networks.</title>
        <authorList>
            <person name="Dillman A.R."/>
            <person name="Macchietto M."/>
            <person name="Porter C.F."/>
            <person name="Rogers A."/>
            <person name="Williams B."/>
            <person name="Antoshechkin I."/>
            <person name="Lee M.M."/>
            <person name="Goodwin Z."/>
            <person name="Lu X."/>
            <person name="Lewis E.E."/>
            <person name="Goodrich-Blair H."/>
            <person name="Stock S.P."/>
            <person name="Adams B.J."/>
            <person name="Sternberg P.W."/>
            <person name="Mortazavi A."/>
        </authorList>
    </citation>
    <scope>NUCLEOTIDE SEQUENCE [LARGE SCALE GENOMIC DNA]</scope>
    <source>
        <strain evidence="1 2">ALL</strain>
    </source>
</reference>
<gene>
    <name evidence="1" type="ORF">L596_024204</name>
</gene>
<proteinExistence type="predicted"/>
<protein>
    <submittedName>
        <fullName evidence="1">Uncharacterized protein</fullName>
    </submittedName>
</protein>
<accession>A0A4U5MG22</accession>